<evidence type="ECO:0000256" key="2">
    <source>
        <dbReference type="ARBA" id="ARBA00001936"/>
    </source>
</evidence>
<dbReference type="HAMAP" id="MF_02227">
    <property type="entry name" value="RPE"/>
    <property type="match status" value="1"/>
</dbReference>
<dbReference type="InterPro" id="IPR011060">
    <property type="entry name" value="RibuloseP-bd_barrel"/>
</dbReference>
<name>A0A0C1Y578_9CYAN</name>
<evidence type="ECO:0000256" key="12">
    <source>
        <dbReference type="PIRSR" id="PIRSR001461-1"/>
    </source>
</evidence>
<comment type="catalytic activity">
    <reaction evidence="1 10 11">
        <text>D-ribulose 5-phosphate = D-xylulose 5-phosphate</text>
        <dbReference type="Rhea" id="RHEA:13677"/>
        <dbReference type="ChEBI" id="CHEBI:57737"/>
        <dbReference type="ChEBI" id="CHEBI:58121"/>
        <dbReference type="EC" id="5.1.3.1"/>
    </reaction>
</comment>
<gene>
    <name evidence="10" type="primary">rpe</name>
    <name evidence="15" type="ORF">QQ91_008890</name>
</gene>
<comment type="cofactor">
    <cofactor evidence="3">
        <name>Co(2+)</name>
        <dbReference type="ChEBI" id="CHEBI:48828"/>
    </cofactor>
</comment>
<reference evidence="15" key="3">
    <citation type="submission" date="2020-02" db="EMBL/GenBank/DDBJ databases">
        <authorList>
            <person name="Sarangi A.N."/>
            <person name="Ghosh S."/>
            <person name="Mukherjee M."/>
            <person name="Tripathy S."/>
        </authorList>
    </citation>
    <scope>NUCLEOTIDE SEQUENCE</scope>
    <source>
        <strain evidence="15">BDU141951</strain>
    </source>
</reference>
<dbReference type="PROSITE" id="PS01086">
    <property type="entry name" value="RIBUL_P_3_EPIMER_2"/>
    <property type="match status" value="1"/>
</dbReference>
<comment type="cofactor">
    <cofactor evidence="10 13">
        <name>a divalent metal cation</name>
        <dbReference type="ChEBI" id="CHEBI:60240"/>
    </cofactor>
    <text evidence="10 13">Binds 1 divalent metal cation per subunit.</text>
</comment>
<dbReference type="EC" id="5.1.3.1" evidence="7 10"/>
<comment type="caution">
    <text evidence="15">The sequence shown here is derived from an EMBL/GenBank/DDBJ whole genome shotgun (WGS) entry which is preliminary data.</text>
</comment>
<comment type="similarity">
    <text evidence="6 10 11">Belongs to the ribulose-phosphate 3-epimerase family.</text>
</comment>
<organism evidence="15">
    <name type="scientific">Lyngbya confervoides BDU141951</name>
    <dbReference type="NCBI Taxonomy" id="1574623"/>
    <lineage>
        <taxon>Bacteria</taxon>
        <taxon>Bacillati</taxon>
        <taxon>Cyanobacteriota</taxon>
        <taxon>Cyanophyceae</taxon>
        <taxon>Oscillatoriophycideae</taxon>
        <taxon>Oscillatoriales</taxon>
        <taxon>Microcoleaceae</taxon>
        <taxon>Lyngbya</taxon>
    </lineage>
</organism>
<keyword evidence="13" id="KW-0464">Manganese</keyword>
<keyword evidence="13" id="KW-0862">Zinc</keyword>
<dbReference type="InterPro" id="IPR000056">
    <property type="entry name" value="Ribul_P_3_epim-like"/>
</dbReference>
<dbReference type="Gene3D" id="3.20.20.70">
    <property type="entry name" value="Aldolase class I"/>
    <property type="match status" value="1"/>
</dbReference>
<keyword evidence="13" id="KW-0170">Cobalt</keyword>
<evidence type="ECO:0000256" key="7">
    <source>
        <dbReference type="ARBA" id="ARBA00013188"/>
    </source>
</evidence>
<evidence type="ECO:0000256" key="9">
    <source>
        <dbReference type="ARBA" id="ARBA00023235"/>
    </source>
</evidence>
<comment type="pathway">
    <text evidence="10">Carbohydrate degradation.</text>
</comment>
<feature type="binding site" evidence="10 14">
    <location>
        <position position="73"/>
    </location>
    <ligand>
        <name>substrate</name>
    </ligand>
</feature>
<feature type="binding site" evidence="14">
    <location>
        <position position="186"/>
    </location>
    <ligand>
        <name>substrate</name>
    </ligand>
</feature>
<keyword evidence="9 10" id="KW-0413">Isomerase</keyword>
<comment type="cofactor">
    <cofactor evidence="4">
        <name>Zn(2+)</name>
        <dbReference type="ChEBI" id="CHEBI:29105"/>
    </cofactor>
</comment>
<dbReference type="NCBIfam" id="NF004076">
    <property type="entry name" value="PRK05581.1-4"/>
    <property type="match status" value="1"/>
</dbReference>
<comment type="cofactor">
    <cofactor evidence="2">
        <name>Mn(2+)</name>
        <dbReference type="ChEBI" id="CHEBI:29035"/>
    </cofactor>
</comment>
<feature type="binding site" evidence="10 13">
    <location>
        <position position="184"/>
    </location>
    <ligand>
        <name>a divalent metal cation</name>
        <dbReference type="ChEBI" id="CHEBI:60240"/>
    </ligand>
</feature>
<evidence type="ECO:0000256" key="10">
    <source>
        <dbReference type="HAMAP-Rule" id="MF_02227"/>
    </source>
</evidence>
<dbReference type="GO" id="GO:0006098">
    <property type="term" value="P:pentose-phosphate shunt"/>
    <property type="evidence" value="ECO:0007669"/>
    <property type="project" value="UniProtKB-UniRule"/>
</dbReference>
<evidence type="ECO:0000256" key="11">
    <source>
        <dbReference type="PIRNR" id="PIRNR001461"/>
    </source>
</evidence>
<keyword evidence="8 10" id="KW-0479">Metal-binding</keyword>
<feature type="binding site" evidence="10 13">
    <location>
        <position position="40"/>
    </location>
    <ligand>
        <name>a divalent metal cation</name>
        <dbReference type="ChEBI" id="CHEBI:60240"/>
    </ligand>
</feature>
<evidence type="ECO:0000256" key="4">
    <source>
        <dbReference type="ARBA" id="ARBA00001947"/>
    </source>
</evidence>
<comment type="cofactor">
    <cofactor evidence="5">
        <name>Fe(2+)</name>
        <dbReference type="ChEBI" id="CHEBI:29033"/>
    </cofactor>
</comment>
<evidence type="ECO:0000313" key="15">
    <source>
        <dbReference type="EMBL" id="NEV67234.1"/>
    </source>
</evidence>
<feature type="binding site" evidence="10 14">
    <location>
        <position position="15"/>
    </location>
    <ligand>
        <name>substrate</name>
    </ligand>
</feature>
<dbReference type="PROSITE" id="PS01085">
    <property type="entry name" value="RIBUL_P_3_EPIMER_1"/>
    <property type="match status" value="1"/>
</dbReference>
<evidence type="ECO:0000256" key="14">
    <source>
        <dbReference type="PIRSR" id="PIRSR001461-3"/>
    </source>
</evidence>
<evidence type="ECO:0000256" key="6">
    <source>
        <dbReference type="ARBA" id="ARBA00009541"/>
    </source>
</evidence>
<reference evidence="15" key="1">
    <citation type="submission" date="2014-11" db="EMBL/GenBank/DDBJ databases">
        <authorList>
            <person name="Malar M.C."/>
            <person name="Sen D."/>
            <person name="Tripathy S."/>
        </authorList>
    </citation>
    <scope>NUCLEOTIDE SEQUENCE</scope>
    <source>
        <strain evidence="15">BDU141951</strain>
    </source>
</reference>
<feature type="active site" description="Proton donor" evidence="10 12">
    <location>
        <position position="184"/>
    </location>
</feature>
<dbReference type="InterPro" id="IPR026019">
    <property type="entry name" value="Ribul_P_3_epim"/>
</dbReference>
<comment type="function">
    <text evidence="10">Catalyzes the reversible epimerization of D-ribulose 5-phosphate to D-xylulose 5-phosphate.</text>
</comment>
<dbReference type="GO" id="GO:0005737">
    <property type="term" value="C:cytoplasm"/>
    <property type="evidence" value="ECO:0007669"/>
    <property type="project" value="UniProtKB-ARBA"/>
</dbReference>
<dbReference type="GO" id="GO:0046872">
    <property type="term" value="F:metal ion binding"/>
    <property type="evidence" value="ECO:0007669"/>
    <property type="project" value="UniProtKB-UniRule"/>
</dbReference>
<feature type="active site" description="Proton acceptor" evidence="10 12">
    <location>
        <position position="42"/>
    </location>
</feature>
<reference evidence="15" key="2">
    <citation type="journal article" date="2015" name="Genome Announc.">
        <title>Draft Genome Sequence of Filamentous Marine Cyanobacterium Lyngbya confervoides Strain BDU141951.</title>
        <authorList>
            <person name="Chandrababunaidu M.M."/>
            <person name="Sen D."/>
            <person name="Tripathy S."/>
        </authorList>
    </citation>
    <scope>NUCLEOTIDE SEQUENCE</scope>
    <source>
        <strain evidence="15">BDU141951</strain>
    </source>
</reference>
<feature type="binding site" evidence="10 13">
    <location>
        <position position="42"/>
    </location>
    <ligand>
        <name>a divalent metal cation</name>
        <dbReference type="ChEBI" id="CHEBI:60240"/>
    </ligand>
</feature>
<feature type="binding site" evidence="10">
    <location>
        <begin position="184"/>
        <end position="186"/>
    </location>
    <ligand>
        <name>substrate</name>
    </ligand>
</feature>
<dbReference type="GO" id="GO:0019323">
    <property type="term" value="P:pentose catabolic process"/>
    <property type="evidence" value="ECO:0007669"/>
    <property type="project" value="UniProtKB-UniRule"/>
</dbReference>
<feature type="binding site" evidence="10 13">
    <location>
        <position position="73"/>
    </location>
    <ligand>
        <name>a divalent metal cation</name>
        <dbReference type="ChEBI" id="CHEBI:60240"/>
    </ligand>
</feature>
<feature type="binding site" evidence="10 14">
    <location>
        <begin position="151"/>
        <end position="154"/>
    </location>
    <ligand>
        <name>substrate</name>
    </ligand>
</feature>
<evidence type="ECO:0000256" key="13">
    <source>
        <dbReference type="PIRSR" id="PIRSR001461-2"/>
    </source>
</evidence>
<keyword evidence="10 11" id="KW-0119">Carbohydrate metabolism</keyword>
<dbReference type="AlphaFoldDB" id="A0A0C1Y578"/>
<dbReference type="CDD" id="cd00429">
    <property type="entry name" value="RPE"/>
    <property type="match status" value="1"/>
</dbReference>
<evidence type="ECO:0000256" key="1">
    <source>
        <dbReference type="ARBA" id="ARBA00001782"/>
    </source>
</evidence>
<evidence type="ECO:0000256" key="5">
    <source>
        <dbReference type="ARBA" id="ARBA00001954"/>
    </source>
</evidence>
<dbReference type="EMBL" id="JTHE02000003">
    <property type="protein sequence ID" value="NEV67234.1"/>
    <property type="molecule type" value="Genomic_DNA"/>
</dbReference>
<evidence type="ECO:0000256" key="3">
    <source>
        <dbReference type="ARBA" id="ARBA00001941"/>
    </source>
</evidence>
<dbReference type="NCBIfam" id="TIGR01163">
    <property type="entry name" value="rpe"/>
    <property type="match status" value="1"/>
</dbReference>
<dbReference type="PIRSF" id="PIRSF001461">
    <property type="entry name" value="RPE"/>
    <property type="match status" value="1"/>
</dbReference>
<dbReference type="InterPro" id="IPR013785">
    <property type="entry name" value="Aldolase_TIM"/>
</dbReference>
<sequence length="235" mass="25394">MAQTQSQKSVVVAPSILSADFSRLGDEVRAIDEAGADWVHIDVMDGRFVPNITIGPLIVQALRPVTQKTLDVHLMIVEPEKYVEDFAKAGADIISVHAEHNASPHLHRTLGQIRELGKQAGVVLNPSTPLTLIEHVLELCDLVLIMSVNPGFGGQKFIPEMITKVQNLRQMCDERGLDPWIEVDGGLKPDNAWQVIEAGANAIVSGSGVFKAADYADAIAGIRNSKRPTPELAAV</sequence>
<accession>A0A0C1Y578</accession>
<dbReference type="FunFam" id="3.20.20.70:FF:000004">
    <property type="entry name" value="Ribulose-phosphate 3-epimerase"/>
    <property type="match status" value="1"/>
</dbReference>
<evidence type="ECO:0000256" key="8">
    <source>
        <dbReference type="ARBA" id="ARBA00022723"/>
    </source>
</evidence>
<dbReference type="SUPFAM" id="SSF51366">
    <property type="entry name" value="Ribulose-phoshate binding barrel"/>
    <property type="match status" value="1"/>
</dbReference>
<protein>
    <recommendedName>
        <fullName evidence="7 10">Ribulose-phosphate 3-epimerase</fullName>
        <ecNumber evidence="7 10">5.1.3.1</ecNumber>
    </recommendedName>
</protein>
<dbReference type="GO" id="GO:0004750">
    <property type="term" value="F:D-ribulose-phosphate 3-epimerase activity"/>
    <property type="evidence" value="ECO:0007669"/>
    <property type="project" value="UniProtKB-UniRule"/>
</dbReference>
<dbReference type="PANTHER" id="PTHR11749">
    <property type="entry name" value="RIBULOSE-5-PHOSPHATE-3-EPIMERASE"/>
    <property type="match status" value="1"/>
</dbReference>
<feature type="binding site" evidence="10 14">
    <location>
        <begin position="206"/>
        <end position="207"/>
    </location>
    <ligand>
        <name>substrate</name>
    </ligand>
</feature>
<dbReference type="Pfam" id="PF00834">
    <property type="entry name" value="Ribul_P_3_epim"/>
    <property type="match status" value="1"/>
</dbReference>
<proteinExistence type="inferred from homology"/>